<evidence type="ECO:0000256" key="4">
    <source>
        <dbReference type="ARBA" id="ARBA00023027"/>
    </source>
</evidence>
<protein>
    <recommendedName>
        <fullName evidence="8">Malic enzyme</fullName>
    </recommendedName>
</protein>
<comment type="similarity">
    <text evidence="2 8">Belongs to the malic enzymes family.</text>
</comment>
<dbReference type="GO" id="GO:0006108">
    <property type="term" value="P:malate metabolic process"/>
    <property type="evidence" value="ECO:0007669"/>
    <property type="project" value="TreeGrafter"/>
</dbReference>
<keyword evidence="8" id="KW-0560">Oxidoreductase</keyword>
<comment type="caution">
    <text evidence="11">The sequence shown here is derived from an EMBL/GenBank/DDBJ whole genome shotgun (WGS) entry which is preliminary data.</text>
</comment>
<feature type="active site" description="Proton donor" evidence="5">
    <location>
        <position position="139"/>
    </location>
</feature>
<evidence type="ECO:0000313" key="12">
    <source>
        <dbReference type="Proteomes" id="UP000565441"/>
    </source>
</evidence>
<comment type="cofactor">
    <cofactor evidence="1">
        <name>Mn(2+)</name>
        <dbReference type="ChEBI" id="CHEBI:29035"/>
    </cofactor>
</comment>
<dbReference type="OrthoDB" id="5365701at2759"/>
<dbReference type="InterPro" id="IPR036291">
    <property type="entry name" value="NAD(P)-bd_dom_sf"/>
</dbReference>
<dbReference type="SUPFAM" id="SSF51735">
    <property type="entry name" value="NAD(P)-binding Rossmann-fold domains"/>
    <property type="match status" value="1"/>
</dbReference>
<accession>A0A8H5HKU6</accession>
<evidence type="ECO:0000259" key="9">
    <source>
        <dbReference type="SMART" id="SM00919"/>
    </source>
</evidence>
<evidence type="ECO:0000259" key="10">
    <source>
        <dbReference type="SMART" id="SM01274"/>
    </source>
</evidence>
<evidence type="ECO:0000313" key="11">
    <source>
        <dbReference type="EMBL" id="KAF5385112.1"/>
    </source>
</evidence>
<dbReference type="Pfam" id="PF03949">
    <property type="entry name" value="Malic_M"/>
    <property type="match status" value="1"/>
</dbReference>
<proteinExistence type="inferred from homology"/>
<keyword evidence="3 7" id="KW-0479">Metal-binding</keyword>
<dbReference type="PRINTS" id="PR00072">
    <property type="entry name" value="MALOXRDTASE"/>
</dbReference>
<dbReference type="InterPro" id="IPR046346">
    <property type="entry name" value="Aminoacid_DH-like_N_sf"/>
</dbReference>
<sequence length="611" mass="67660">MNSELHHLPASSFLRHRSVSFLSYSQTTTIPEQDLRDSMTENIPQFHVALRGDAILVNPRFNKGTAFTIAERKAFGLTARLPSRVNTLDEQCKRAYIQLQMRETPITKNSFLQSLKEQNWVLYYSLVARHLSELVPIIYTPTEAEAISNYSHLFRRSEGMYLTFVNQDSMEEDFLEQTKGRSIDLIVCSDAEAILGIGDQGVGGIGISAAKSVIYTLIGGMDPSRTLSVTLDVGTDNKNLLNDDQYVGWPHKRVRGEEYDKFVDDFVQLVRKYFPNSLLHFEDFGVTNAQRLLQRYRTTHSVFNDDIQGTGAVTLACIMSAIGVTKSKLSAQRFIIFGVGSAGMGIAHQLRDAIVSIEGVSESAANELFYLIDKDGLITHSLASTTSVRDEILRFVRPDAEWKDAGRDEEGKVRLLEVVKRVRPTVLIGCSTCGGAFTEEVVKTMAAGCERPIILPLSNPSALVEVDPRDANEWTEGKALLATGSPFPPAKMPSGKDYAIAECNNALIYPGLGFGAILARSRRMTDTMIIAGARRLASLSPARSDPDNALLPDFSDAPRVNFEVGVAVAEQAIEEGSAGVEWRKEEVREQAAKKVWKPIYGEYVFDEQGER</sequence>
<dbReference type="SMART" id="SM01274">
    <property type="entry name" value="malic"/>
    <property type="match status" value="1"/>
</dbReference>
<reference evidence="11 12" key="1">
    <citation type="journal article" date="2020" name="ISME J.">
        <title>Uncovering the hidden diversity of litter-decomposition mechanisms in mushroom-forming fungi.</title>
        <authorList>
            <person name="Floudas D."/>
            <person name="Bentzer J."/>
            <person name="Ahren D."/>
            <person name="Johansson T."/>
            <person name="Persson P."/>
            <person name="Tunlid A."/>
        </authorList>
    </citation>
    <scope>NUCLEOTIDE SEQUENCE [LARGE SCALE GENOMIC DNA]</scope>
    <source>
        <strain evidence="11 12">CBS 661.87</strain>
    </source>
</reference>
<evidence type="ECO:0000256" key="5">
    <source>
        <dbReference type="PIRSR" id="PIRSR000106-1"/>
    </source>
</evidence>
<gene>
    <name evidence="11" type="ORF">D9615_000957</name>
</gene>
<dbReference type="PANTHER" id="PTHR23406">
    <property type="entry name" value="MALIC ENZYME-RELATED"/>
    <property type="match status" value="1"/>
</dbReference>
<evidence type="ECO:0000256" key="8">
    <source>
        <dbReference type="RuleBase" id="RU003426"/>
    </source>
</evidence>
<dbReference type="AlphaFoldDB" id="A0A8H5HKU6"/>
<dbReference type="Gene3D" id="3.40.50.720">
    <property type="entry name" value="NAD(P)-binding Rossmann-like Domain"/>
    <property type="match status" value="1"/>
</dbReference>
<dbReference type="PROSITE" id="PS00331">
    <property type="entry name" value="MALIC_ENZYMES"/>
    <property type="match status" value="1"/>
</dbReference>
<name>A0A8H5HKU6_9AGAR</name>
<dbReference type="GO" id="GO:0005829">
    <property type="term" value="C:cytosol"/>
    <property type="evidence" value="ECO:0007669"/>
    <property type="project" value="TreeGrafter"/>
</dbReference>
<dbReference type="SUPFAM" id="SSF53223">
    <property type="entry name" value="Aminoacid dehydrogenase-like, N-terminal domain"/>
    <property type="match status" value="1"/>
</dbReference>
<dbReference type="InterPro" id="IPR012301">
    <property type="entry name" value="Malic_N_dom"/>
</dbReference>
<dbReference type="EMBL" id="JAACJP010000004">
    <property type="protein sequence ID" value="KAF5385112.1"/>
    <property type="molecule type" value="Genomic_DNA"/>
</dbReference>
<dbReference type="InterPro" id="IPR037062">
    <property type="entry name" value="Malic_N_dom_sf"/>
</dbReference>
<dbReference type="NCBIfam" id="NF010052">
    <property type="entry name" value="PRK13529.1"/>
    <property type="match status" value="1"/>
</dbReference>
<feature type="domain" description="Malic enzyme N-terminal" evidence="10">
    <location>
        <begin position="116"/>
        <end position="297"/>
    </location>
</feature>
<dbReference type="PIRSF" id="PIRSF000106">
    <property type="entry name" value="ME"/>
    <property type="match status" value="1"/>
</dbReference>
<feature type="active site" description="Proton acceptor" evidence="5">
    <location>
        <position position="211"/>
    </location>
</feature>
<feature type="binding site" evidence="6">
    <location>
        <position position="459"/>
    </location>
    <ligand>
        <name>(S)-malate</name>
        <dbReference type="ChEBI" id="CHEBI:15589"/>
    </ligand>
</feature>
<dbReference type="FunFam" id="3.40.50.10380:FF:000001">
    <property type="entry name" value="NAD-dependent malic enzyme"/>
    <property type="match status" value="1"/>
</dbReference>
<dbReference type="InterPro" id="IPR001891">
    <property type="entry name" value="Malic_OxRdtase"/>
</dbReference>
<evidence type="ECO:0000256" key="2">
    <source>
        <dbReference type="ARBA" id="ARBA00008785"/>
    </source>
</evidence>
<dbReference type="GO" id="GO:0005739">
    <property type="term" value="C:mitochondrion"/>
    <property type="evidence" value="ECO:0007669"/>
    <property type="project" value="TreeGrafter"/>
</dbReference>
<evidence type="ECO:0000256" key="6">
    <source>
        <dbReference type="PIRSR" id="PIRSR000106-2"/>
    </source>
</evidence>
<dbReference type="Proteomes" id="UP000565441">
    <property type="component" value="Unassembled WGS sequence"/>
</dbReference>
<dbReference type="Pfam" id="PF00390">
    <property type="entry name" value="malic"/>
    <property type="match status" value="1"/>
</dbReference>
<dbReference type="GO" id="GO:0046872">
    <property type="term" value="F:metal ion binding"/>
    <property type="evidence" value="ECO:0007669"/>
    <property type="project" value="UniProtKB-KW"/>
</dbReference>
<dbReference type="GO" id="GO:0004471">
    <property type="term" value="F:malate dehydrogenase (decarboxylating) (NAD+) activity"/>
    <property type="evidence" value="ECO:0007669"/>
    <property type="project" value="TreeGrafter"/>
</dbReference>
<keyword evidence="12" id="KW-1185">Reference proteome</keyword>
<feature type="binding site" evidence="7">
    <location>
        <position position="306"/>
    </location>
    <ligand>
        <name>a divalent metal cation</name>
        <dbReference type="ChEBI" id="CHEBI:60240"/>
    </ligand>
</feature>
<comment type="cofactor">
    <cofactor evidence="7">
        <name>Mg(2+)</name>
        <dbReference type="ChEBI" id="CHEBI:18420"/>
    </cofactor>
    <cofactor evidence="7">
        <name>Mn(2+)</name>
        <dbReference type="ChEBI" id="CHEBI:29035"/>
    </cofactor>
    <text evidence="7">Divalent metal cations. Prefers magnesium or manganese.</text>
</comment>
<evidence type="ECO:0000256" key="7">
    <source>
        <dbReference type="PIRSR" id="PIRSR000106-3"/>
    </source>
</evidence>
<feature type="binding site" evidence="7">
    <location>
        <position position="283"/>
    </location>
    <ligand>
        <name>a divalent metal cation</name>
        <dbReference type="ChEBI" id="CHEBI:60240"/>
    </ligand>
</feature>
<dbReference type="InterPro" id="IPR012302">
    <property type="entry name" value="Malic_NAD-bd"/>
</dbReference>
<dbReference type="InterPro" id="IPR015884">
    <property type="entry name" value="Malic_enzyme_CS"/>
</dbReference>
<evidence type="ECO:0000256" key="3">
    <source>
        <dbReference type="ARBA" id="ARBA00022723"/>
    </source>
</evidence>
<dbReference type="SMART" id="SM00919">
    <property type="entry name" value="Malic_M"/>
    <property type="match status" value="1"/>
</dbReference>
<dbReference type="PANTHER" id="PTHR23406:SF34">
    <property type="entry name" value="NAD-DEPENDENT MALIC ENZYME, MITOCHONDRIAL"/>
    <property type="match status" value="1"/>
</dbReference>
<feature type="binding site" evidence="6">
    <location>
        <position position="504"/>
    </location>
    <ligand>
        <name>(S)-malate</name>
        <dbReference type="ChEBI" id="CHEBI:15589"/>
    </ligand>
</feature>
<dbReference type="GO" id="GO:0051287">
    <property type="term" value="F:NAD binding"/>
    <property type="evidence" value="ECO:0007669"/>
    <property type="project" value="InterPro"/>
</dbReference>
<evidence type="ECO:0000256" key="1">
    <source>
        <dbReference type="ARBA" id="ARBA00001936"/>
    </source>
</evidence>
<dbReference type="Gene3D" id="3.40.50.10380">
    <property type="entry name" value="Malic enzyme, N-terminal domain"/>
    <property type="match status" value="1"/>
</dbReference>
<keyword evidence="4" id="KW-0520">NAD</keyword>
<organism evidence="11 12">
    <name type="scientific">Tricholomella constricta</name>
    <dbReference type="NCBI Taxonomy" id="117010"/>
    <lineage>
        <taxon>Eukaryota</taxon>
        <taxon>Fungi</taxon>
        <taxon>Dikarya</taxon>
        <taxon>Basidiomycota</taxon>
        <taxon>Agaricomycotina</taxon>
        <taxon>Agaricomycetes</taxon>
        <taxon>Agaricomycetidae</taxon>
        <taxon>Agaricales</taxon>
        <taxon>Tricholomatineae</taxon>
        <taxon>Lyophyllaceae</taxon>
        <taxon>Tricholomella</taxon>
    </lineage>
</organism>
<feature type="domain" description="Malic enzyme NAD-binding" evidence="9">
    <location>
        <begin position="307"/>
        <end position="573"/>
    </location>
</feature>
<feature type="binding site" evidence="7">
    <location>
        <position position="282"/>
    </location>
    <ligand>
        <name>a divalent metal cation</name>
        <dbReference type="ChEBI" id="CHEBI:60240"/>
    </ligand>
</feature>